<organism evidence="1 2">
    <name type="scientific">Dermatophagoides pteronyssinus</name>
    <name type="common">European house dust mite</name>
    <dbReference type="NCBI Taxonomy" id="6956"/>
    <lineage>
        <taxon>Eukaryota</taxon>
        <taxon>Metazoa</taxon>
        <taxon>Ecdysozoa</taxon>
        <taxon>Arthropoda</taxon>
        <taxon>Chelicerata</taxon>
        <taxon>Arachnida</taxon>
        <taxon>Acari</taxon>
        <taxon>Acariformes</taxon>
        <taxon>Sarcoptiformes</taxon>
        <taxon>Astigmata</taxon>
        <taxon>Psoroptidia</taxon>
        <taxon>Analgoidea</taxon>
        <taxon>Pyroglyphidae</taxon>
        <taxon>Dermatophagoidinae</taxon>
        <taxon>Dermatophagoides</taxon>
    </lineage>
</organism>
<reference evidence="1 2" key="2">
    <citation type="journal article" date="2022" name="Mol. Biol. Evol.">
        <title>Comparative Genomics Reveals Insights into the Divergent Evolution of Astigmatic Mites and Household Pest Adaptations.</title>
        <authorList>
            <person name="Xiong Q."/>
            <person name="Wan A.T."/>
            <person name="Liu X."/>
            <person name="Fung C.S."/>
            <person name="Xiao X."/>
            <person name="Malainual N."/>
            <person name="Hou J."/>
            <person name="Wang L."/>
            <person name="Wang M."/>
            <person name="Yang K.Y."/>
            <person name="Cui Y."/>
            <person name="Leung E.L."/>
            <person name="Nong W."/>
            <person name="Shin S.K."/>
            <person name="Au S.W."/>
            <person name="Jeong K.Y."/>
            <person name="Chew F.T."/>
            <person name="Hui J.H."/>
            <person name="Leung T.F."/>
            <person name="Tungtrongchitr A."/>
            <person name="Zhong N."/>
            <person name="Liu Z."/>
            <person name="Tsui S.K."/>
        </authorList>
    </citation>
    <scope>NUCLEOTIDE SEQUENCE [LARGE SCALE GENOMIC DNA]</scope>
    <source>
        <strain evidence="1">Derp</strain>
    </source>
</reference>
<protein>
    <submittedName>
        <fullName evidence="1">Uncharacterized protein</fullName>
    </submittedName>
</protein>
<proteinExistence type="predicted"/>
<evidence type="ECO:0000313" key="2">
    <source>
        <dbReference type="Proteomes" id="UP000887458"/>
    </source>
</evidence>
<comment type="caution">
    <text evidence="1">The sequence shown here is derived from an EMBL/GenBank/DDBJ whole genome shotgun (WGS) entry which is preliminary data.</text>
</comment>
<dbReference type="Proteomes" id="UP000887458">
    <property type="component" value="Unassembled WGS sequence"/>
</dbReference>
<evidence type="ECO:0000313" key="1">
    <source>
        <dbReference type="EMBL" id="KAH9419682.1"/>
    </source>
</evidence>
<keyword evidence="2" id="KW-1185">Reference proteome</keyword>
<reference evidence="1 2" key="1">
    <citation type="journal article" date="2018" name="J. Allergy Clin. Immunol.">
        <title>High-quality assembly of Dermatophagoides pteronyssinus genome and transcriptome reveals a wide range of novel allergens.</title>
        <authorList>
            <person name="Liu X.Y."/>
            <person name="Yang K.Y."/>
            <person name="Wang M.Q."/>
            <person name="Kwok J.S."/>
            <person name="Zeng X."/>
            <person name="Yang Z."/>
            <person name="Xiao X.J."/>
            <person name="Lau C.P."/>
            <person name="Li Y."/>
            <person name="Huang Z.M."/>
            <person name="Ba J.G."/>
            <person name="Yim A.K."/>
            <person name="Ouyang C.Y."/>
            <person name="Ngai S.M."/>
            <person name="Chan T.F."/>
            <person name="Leung E.L."/>
            <person name="Liu L."/>
            <person name="Liu Z.G."/>
            <person name="Tsui S.K."/>
        </authorList>
    </citation>
    <scope>NUCLEOTIDE SEQUENCE [LARGE SCALE GENOMIC DNA]</scope>
    <source>
        <strain evidence="1">Derp</strain>
    </source>
</reference>
<name>A0ABQ8JBB5_DERPT</name>
<dbReference type="EMBL" id="NJHN03000056">
    <property type="protein sequence ID" value="KAH9419682.1"/>
    <property type="molecule type" value="Genomic_DNA"/>
</dbReference>
<accession>A0ABQ8JBB5</accession>
<gene>
    <name evidence="1" type="ORF">DERP_015403</name>
</gene>
<sequence>MKMFQKIIISALVTFPLLASFGLTALITPTATVCLMSRTAKRPNGGNSVNDSTHIGLVGAKSIMAASPDLIDLGISSNFFPERRSHFSLISLNLQAM</sequence>